<name>A0A4C1TGP8_EUMVA</name>
<comment type="caution">
    <text evidence="1">The sequence shown here is derived from an EMBL/GenBank/DDBJ whole genome shotgun (WGS) entry which is preliminary data.</text>
</comment>
<sequence length="100" mass="10747">MHLAFWELCDREVFPSAGSAPAVPVVSRLGTCTDATCLNDVFPKLQSIGSFCNSKQRAYSVVASAPSQSAAALLVARALYYGLAPDVCARTHYAYNLFIN</sequence>
<accession>A0A4C1TGP8</accession>
<organism evidence="1 2">
    <name type="scientific">Eumeta variegata</name>
    <name type="common">Bagworm moth</name>
    <name type="synonym">Eumeta japonica</name>
    <dbReference type="NCBI Taxonomy" id="151549"/>
    <lineage>
        <taxon>Eukaryota</taxon>
        <taxon>Metazoa</taxon>
        <taxon>Ecdysozoa</taxon>
        <taxon>Arthropoda</taxon>
        <taxon>Hexapoda</taxon>
        <taxon>Insecta</taxon>
        <taxon>Pterygota</taxon>
        <taxon>Neoptera</taxon>
        <taxon>Endopterygota</taxon>
        <taxon>Lepidoptera</taxon>
        <taxon>Glossata</taxon>
        <taxon>Ditrysia</taxon>
        <taxon>Tineoidea</taxon>
        <taxon>Psychidae</taxon>
        <taxon>Oiketicinae</taxon>
        <taxon>Eumeta</taxon>
    </lineage>
</organism>
<dbReference type="AlphaFoldDB" id="A0A4C1TGP8"/>
<protein>
    <submittedName>
        <fullName evidence="1">Uncharacterized protein</fullName>
    </submittedName>
</protein>
<gene>
    <name evidence="1" type="ORF">EVAR_8216_1</name>
</gene>
<reference evidence="1 2" key="1">
    <citation type="journal article" date="2019" name="Commun. Biol.">
        <title>The bagworm genome reveals a unique fibroin gene that provides high tensile strength.</title>
        <authorList>
            <person name="Kono N."/>
            <person name="Nakamura H."/>
            <person name="Ohtoshi R."/>
            <person name="Tomita M."/>
            <person name="Numata K."/>
            <person name="Arakawa K."/>
        </authorList>
    </citation>
    <scope>NUCLEOTIDE SEQUENCE [LARGE SCALE GENOMIC DNA]</scope>
</reference>
<evidence type="ECO:0000313" key="2">
    <source>
        <dbReference type="Proteomes" id="UP000299102"/>
    </source>
</evidence>
<keyword evidence="2" id="KW-1185">Reference proteome</keyword>
<evidence type="ECO:0000313" key="1">
    <source>
        <dbReference type="EMBL" id="GBP13295.1"/>
    </source>
</evidence>
<dbReference type="EMBL" id="BGZK01000056">
    <property type="protein sequence ID" value="GBP13295.1"/>
    <property type="molecule type" value="Genomic_DNA"/>
</dbReference>
<proteinExistence type="predicted"/>
<dbReference type="Proteomes" id="UP000299102">
    <property type="component" value="Unassembled WGS sequence"/>
</dbReference>